<name>K1S6J9_9ZZZZ</name>
<dbReference type="EMBL" id="AJWY01012031">
    <property type="protein sequence ID" value="EKC51094.1"/>
    <property type="molecule type" value="Genomic_DNA"/>
</dbReference>
<dbReference type="AlphaFoldDB" id="K1S6J9"/>
<comment type="caution">
    <text evidence="1">The sequence shown here is derived from an EMBL/GenBank/DDBJ whole genome shotgun (WGS) entry which is preliminary data.</text>
</comment>
<protein>
    <submittedName>
        <fullName evidence="1">Uncharacterized protein</fullName>
    </submittedName>
</protein>
<sequence>LFNIGEDAASKIIKYAKENSTEAEYEPYQNTIVGKITEITDEYILLDDSILCANPDDGITYKILLNDLRISRYAESGAIRVGENVQITYEGEIDESNTIDSAISASDVVISGGDVLIPE</sequence>
<feature type="non-terminal residue" evidence="1">
    <location>
        <position position="1"/>
    </location>
</feature>
<proteinExistence type="predicted"/>
<gene>
    <name evidence="1" type="ORF">LEA_17572</name>
</gene>
<reference evidence="1" key="1">
    <citation type="journal article" date="2013" name="Environ. Microbiol.">
        <title>Microbiota from the distal guts of lean and obese adolescents exhibit partial functional redundancy besides clear differences in community structure.</title>
        <authorList>
            <person name="Ferrer M."/>
            <person name="Ruiz A."/>
            <person name="Lanza F."/>
            <person name="Haange S.B."/>
            <person name="Oberbach A."/>
            <person name="Till H."/>
            <person name="Bargiela R."/>
            <person name="Campoy C."/>
            <person name="Segura M.T."/>
            <person name="Richter M."/>
            <person name="von Bergen M."/>
            <person name="Seifert J."/>
            <person name="Suarez A."/>
        </authorList>
    </citation>
    <scope>NUCLEOTIDE SEQUENCE</scope>
</reference>
<accession>K1S6J9</accession>
<evidence type="ECO:0000313" key="1">
    <source>
        <dbReference type="EMBL" id="EKC51094.1"/>
    </source>
</evidence>
<organism evidence="1">
    <name type="scientific">human gut metagenome</name>
    <dbReference type="NCBI Taxonomy" id="408170"/>
    <lineage>
        <taxon>unclassified sequences</taxon>
        <taxon>metagenomes</taxon>
        <taxon>organismal metagenomes</taxon>
    </lineage>
</organism>